<dbReference type="GO" id="GO:0006383">
    <property type="term" value="P:transcription by RNA polymerase III"/>
    <property type="evidence" value="ECO:0007669"/>
    <property type="project" value="InterPro"/>
</dbReference>
<dbReference type="OMA" id="NIACAFH"/>
<gene>
    <name evidence="2" type="ORF">KFL_004070010</name>
</gene>
<feature type="compositionally biased region" description="Basic and acidic residues" evidence="1">
    <location>
        <begin position="542"/>
        <end position="551"/>
    </location>
</feature>
<feature type="region of interest" description="Disordered" evidence="1">
    <location>
        <begin position="514"/>
        <end position="551"/>
    </location>
</feature>
<sequence>MFGVTGLKGSHSNQLALWLGTVLVELPDDLDARIALSDALLHLRRFDDGLRVLDAPPLALQSGTGTGTGTAPWWESARARMMRAKFQLAQGGTDAFLDAALPLVEETIEGEHQARQRRALEARQPTSKRGSDARNLDGQNPADVFAGYTPTQPRKKQKTRREKAAEKAAAEAAAQGGEEPGVNGPQGTAEGGGVNVPPTGDAASREEDALEEAADADVGREGEDDRADVSGEGGAADADVIGATPGSRGDEADGANALAEPPGAEPAVLIPDVFTSGESFELLFEVVKGLADTGRLKKAAGIVQRVMLLAKNAPPGKRLSGEQRRVLKQLTAGVEYTERPTGERERDTLRNKCKEEPDNMALWNELNEKATRSGGYLPYRKWLFQLRVKHPGSVPVAMLCGHQYASSQKHASALREYARAHAQLPDEPLISLSIGLAFLHHAMNRRTSHRNRAVLQGFAFLYKYHRLAGGSQLQPVPFQAALDGSRLQPGQGLPPDGLGAPCCALLRKGPVSRPARGKAWRTAGGRTGCGRRTGPGGCGQRGRAEFGRPRR</sequence>
<organism evidence="2 3">
    <name type="scientific">Klebsormidium nitens</name>
    <name type="common">Green alga</name>
    <name type="synonym">Ulothrix nitens</name>
    <dbReference type="NCBI Taxonomy" id="105231"/>
    <lineage>
        <taxon>Eukaryota</taxon>
        <taxon>Viridiplantae</taxon>
        <taxon>Streptophyta</taxon>
        <taxon>Klebsormidiophyceae</taxon>
        <taxon>Klebsormidiales</taxon>
        <taxon>Klebsormidiaceae</taxon>
        <taxon>Klebsormidium</taxon>
    </lineage>
</organism>
<reference evidence="2 3" key="1">
    <citation type="journal article" date="2014" name="Nat. Commun.">
        <title>Klebsormidium flaccidum genome reveals primary factors for plant terrestrial adaptation.</title>
        <authorList>
            <person name="Hori K."/>
            <person name="Maruyama F."/>
            <person name="Fujisawa T."/>
            <person name="Togashi T."/>
            <person name="Yamamoto N."/>
            <person name="Seo M."/>
            <person name="Sato S."/>
            <person name="Yamada T."/>
            <person name="Mori H."/>
            <person name="Tajima N."/>
            <person name="Moriyama T."/>
            <person name="Ikeuchi M."/>
            <person name="Watanabe M."/>
            <person name="Wada H."/>
            <person name="Kobayashi K."/>
            <person name="Saito M."/>
            <person name="Masuda T."/>
            <person name="Sasaki-Sekimoto Y."/>
            <person name="Mashiguchi K."/>
            <person name="Awai K."/>
            <person name="Shimojima M."/>
            <person name="Masuda S."/>
            <person name="Iwai M."/>
            <person name="Nobusawa T."/>
            <person name="Narise T."/>
            <person name="Kondo S."/>
            <person name="Saito H."/>
            <person name="Sato R."/>
            <person name="Murakawa M."/>
            <person name="Ihara Y."/>
            <person name="Oshima-Yamada Y."/>
            <person name="Ohtaka K."/>
            <person name="Satoh M."/>
            <person name="Sonobe K."/>
            <person name="Ishii M."/>
            <person name="Ohtani R."/>
            <person name="Kanamori-Sato M."/>
            <person name="Honoki R."/>
            <person name="Miyazaki D."/>
            <person name="Mochizuki H."/>
            <person name="Umetsu J."/>
            <person name="Higashi K."/>
            <person name="Shibata D."/>
            <person name="Kamiya Y."/>
            <person name="Sato N."/>
            <person name="Nakamura Y."/>
            <person name="Tabata S."/>
            <person name="Ida S."/>
            <person name="Kurokawa K."/>
            <person name="Ohta H."/>
        </authorList>
    </citation>
    <scope>NUCLEOTIDE SEQUENCE [LARGE SCALE GENOMIC DNA]</scope>
    <source>
        <strain evidence="2 3">NIES-2285</strain>
    </source>
</reference>
<protein>
    <submittedName>
        <fullName evidence="2">Uncharacterized protein</fullName>
    </submittedName>
</protein>
<feature type="compositionally biased region" description="Basic and acidic residues" evidence="1">
    <location>
        <begin position="110"/>
        <end position="121"/>
    </location>
</feature>
<dbReference type="OrthoDB" id="9991317at2759"/>
<feature type="region of interest" description="Disordered" evidence="1">
    <location>
        <begin position="110"/>
        <end position="263"/>
    </location>
</feature>
<evidence type="ECO:0000313" key="2">
    <source>
        <dbReference type="EMBL" id="GAQ88179.1"/>
    </source>
</evidence>
<evidence type="ECO:0000256" key="1">
    <source>
        <dbReference type="SAM" id="MobiDB-lite"/>
    </source>
</evidence>
<feature type="compositionally biased region" description="Gly residues" evidence="1">
    <location>
        <begin position="525"/>
        <end position="540"/>
    </location>
</feature>
<dbReference type="SUPFAM" id="SSF48452">
    <property type="entry name" value="TPR-like"/>
    <property type="match status" value="1"/>
</dbReference>
<dbReference type="InterPro" id="IPR011990">
    <property type="entry name" value="TPR-like_helical_dom_sf"/>
</dbReference>
<dbReference type="EMBL" id="DF237356">
    <property type="protein sequence ID" value="GAQ88179.1"/>
    <property type="molecule type" value="Genomic_DNA"/>
</dbReference>
<proteinExistence type="predicted"/>
<dbReference type="STRING" id="105231.A0A1Y1IFD4"/>
<accession>A0A1Y1IFD4</accession>
<name>A0A1Y1IFD4_KLENI</name>
<dbReference type="InterPro" id="IPR039340">
    <property type="entry name" value="Tfc4/TFIIIC-102/Sfc4"/>
</dbReference>
<dbReference type="AlphaFoldDB" id="A0A1Y1IFD4"/>
<dbReference type="PANTHER" id="PTHR23082:SF0">
    <property type="entry name" value="GENERAL TRANSCRIPTION FACTOR 3C POLYPEPTIDE 3"/>
    <property type="match status" value="1"/>
</dbReference>
<dbReference type="PANTHER" id="PTHR23082">
    <property type="entry name" value="TRANSCRIPTION INITIATION FACTOR IIIC TFIIIC , POLYPEPTIDE 3-RELATED"/>
    <property type="match status" value="1"/>
</dbReference>
<feature type="compositionally biased region" description="Basic and acidic residues" evidence="1">
    <location>
        <begin position="217"/>
        <end position="229"/>
    </location>
</feature>
<dbReference type="Proteomes" id="UP000054558">
    <property type="component" value="Unassembled WGS sequence"/>
</dbReference>
<keyword evidence="3" id="KW-1185">Reference proteome</keyword>
<evidence type="ECO:0000313" key="3">
    <source>
        <dbReference type="Proteomes" id="UP000054558"/>
    </source>
</evidence>